<evidence type="ECO:0000313" key="7">
    <source>
        <dbReference type="EMBL" id="SHF15786.1"/>
    </source>
</evidence>
<dbReference type="InterPro" id="IPR050109">
    <property type="entry name" value="HTH-type_TetR-like_transc_reg"/>
</dbReference>
<name>A0A0F5LP10_9HYPH</name>
<dbReference type="GO" id="GO:0000976">
    <property type="term" value="F:transcription cis-regulatory region binding"/>
    <property type="evidence" value="ECO:0007669"/>
    <property type="project" value="TreeGrafter"/>
</dbReference>
<evidence type="ECO:0000256" key="1">
    <source>
        <dbReference type="ARBA" id="ARBA00023015"/>
    </source>
</evidence>
<evidence type="ECO:0000313" key="6">
    <source>
        <dbReference type="EMBL" id="KKB84086.1"/>
    </source>
</evidence>
<evidence type="ECO:0000256" key="4">
    <source>
        <dbReference type="PROSITE-ProRule" id="PRU00335"/>
    </source>
</evidence>
<keyword evidence="2 4" id="KW-0238">DNA-binding</keyword>
<dbReference type="Proteomes" id="UP000184533">
    <property type="component" value="Unassembled WGS sequence"/>
</dbReference>
<accession>A0A0F5LP10</accession>
<protein>
    <submittedName>
        <fullName evidence="7">Transcriptional regulator, TetR family</fullName>
    </submittedName>
</protein>
<dbReference type="Pfam" id="PF00440">
    <property type="entry name" value="TetR_N"/>
    <property type="match status" value="1"/>
</dbReference>
<feature type="DNA-binding region" description="H-T-H motif" evidence="4">
    <location>
        <begin position="36"/>
        <end position="55"/>
    </location>
</feature>
<dbReference type="EMBL" id="FQVC01000005">
    <property type="protein sequence ID" value="SHF15786.1"/>
    <property type="molecule type" value="Genomic_DNA"/>
</dbReference>
<sequence>MTTRIKGSQQRALDTRAAILAAVTRLLAQKPFDAITIAEIAAEAGIAKGSVLAHFSEKLSILASFLADELNTTCVRLAADPQSATTPQRLAAALTPLLVYLSSDRALLRLLATDGDGTQCHDILDPVMAQAHQTLAGSFAAAGHADPSLHAEVTLAFIVHVAVSQECAAAPQRATLSLARLLGVLYPNGKSASHPDLTGGVAPG</sequence>
<dbReference type="PRINTS" id="PR00455">
    <property type="entry name" value="HTHTETR"/>
</dbReference>
<keyword evidence="8" id="KW-1185">Reference proteome</keyword>
<dbReference type="SUPFAM" id="SSF46689">
    <property type="entry name" value="Homeodomain-like"/>
    <property type="match status" value="1"/>
</dbReference>
<dbReference type="AlphaFoldDB" id="A0A0F5LP10"/>
<keyword evidence="3" id="KW-0804">Transcription</keyword>
<dbReference type="PANTHER" id="PTHR30055:SF234">
    <property type="entry name" value="HTH-TYPE TRANSCRIPTIONAL REGULATOR BETI"/>
    <property type="match status" value="1"/>
</dbReference>
<dbReference type="InterPro" id="IPR009057">
    <property type="entry name" value="Homeodomain-like_sf"/>
</dbReference>
<reference evidence="7 9" key="2">
    <citation type="submission" date="2016-11" db="EMBL/GenBank/DDBJ databases">
        <authorList>
            <person name="Jaros S."/>
            <person name="Januszkiewicz K."/>
            <person name="Wedrychowicz H."/>
        </authorList>
    </citation>
    <scope>NUCLEOTIDE SEQUENCE [LARGE SCALE GENOMIC DNA]</scope>
    <source>
        <strain evidence="7 9">DSM 17137</strain>
    </source>
</reference>
<dbReference type="GO" id="GO:0003700">
    <property type="term" value="F:DNA-binding transcription factor activity"/>
    <property type="evidence" value="ECO:0007669"/>
    <property type="project" value="TreeGrafter"/>
</dbReference>
<dbReference type="STRING" id="1121477.SAMN02745223_01893"/>
<evidence type="ECO:0000256" key="2">
    <source>
        <dbReference type="ARBA" id="ARBA00023125"/>
    </source>
</evidence>
<proteinExistence type="predicted"/>
<dbReference type="EMBL" id="LAJF01000083">
    <property type="protein sequence ID" value="KKB84086.1"/>
    <property type="molecule type" value="Genomic_DNA"/>
</dbReference>
<gene>
    <name evidence="7" type="ORF">SAMN02745223_01893</name>
    <name evidence="6" type="ORF">VW29_11930</name>
</gene>
<dbReference type="PATRIC" id="fig|1121477.3.peg.3541"/>
<dbReference type="InterPro" id="IPR001647">
    <property type="entry name" value="HTH_TetR"/>
</dbReference>
<dbReference type="PROSITE" id="PS50977">
    <property type="entry name" value="HTH_TETR_2"/>
    <property type="match status" value="1"/>
</dbReference>
<dbReference type="Gene3D" id="1.10.357.10">
    <property type="entry name" value="Tetracycline Repressor, domain 2"/>
    <property type="match status" value="1"/>
</dbReference>
<evidence type="ECO:0000259" key="5">
    <source>
        <dbReference type="PROSITE" id="PS50977"/>
    </source>
</evidence>
<evidence type="ECO:0000313" key="9">
    <source>
        <dbReference type="Proteomes" id="UP000184533"/>
    </source>
</evidence>
<evidence type="ECO:0000313" key="8">
    <source>
        <dbReference type="Proteomes" id="UP000033608"/>
    </source>
</evidence>
<dbReference type="Proteomes" id="UP000033608">
    <property type="component" value="Unassembled WGS sequence"/>
</dbReference>
<dbReference type="PANTHER" id="PTHR30055">
    <property type="entry name" value="HTH-TYPE TRANSCRIPTIONAL REGULATOR RUTR"/>
    <property type="match status" value="1"/>
</dbReference>
<dbReference type="RefSeq" id="WP_046135489.1">
    <property type="nucleotide sequence ID" value="NZ_FQVC01000005.1"/>
</dbReference>
<evidence type="ECO:0000256" key="3">
    <source>
        <dbReference type="ARBA" id="ARBA00023163"/>
    </source>
</evidence>
<reference evidence="6 8" key="1">
    <citation type="submission" date="2015-03" db="EMBL/GenBank/DDBJ databases">
        <authorList>
            <person name="Hassan Y.I."/>
            <person name="Lepp D."/>
            <person name="Zhou T."/>
        </authorList>
    </citation>
    <scope>NUCLEOTIDE SEQUENCE [LARGE SCALE GENOMIC DNA]</scope>
    <source>
        <strain evidence="6 8">DSM 17137</strain>
    </source>
</reference>
<organism evidence="6 8">
    <name type="scientific">Devosia limi DSM 17137</name>
    <dbReference type="NCBI Taxonomy" id="1121477"/>
    <lineage>
        <taxon>Bacteria</taxon>
        <taxon>Pseudomonadati</taxon>
        <taxon>Pseudomonadota</taxon>
        <taxon>Alphaproteobacteria</taxon>
        <taxon>Hyphomicrobiales</taxon>
        <taxon>Devosiaceae</taxon>
        <taxon>Devosia</taxon>
    </lineage>
</organism>
<keyword evidence="1" id="KW-0805">Transcription regulation</keyword>
<feature type="domain" description="HTH tetR-type" evidence="5">
    <location>
        <begin position="13"/>
        <end position="73"/>
    </location>
</feature>